<comment type="similarity">
    <text evidence="2">Belongs to the SLC13A/DASS transporter (TC 2.A.47) family. DIT1 subfamily.</text>
</comment>
<keyword evidence="3 7" id="KW-0812">Transmembrane</keyword>
<proteinExistence type="inferred from homology"/>
<evidence type="ECO:0000256" key="4">
    <source>
        <dbReference type="ARBA" id="ARBA00022780"/>
    </source>
</evidence>
<feature type="transmembrane region" description="Helical" evidence="7">
    <location>
        <begin position="403"/>
        <end position="419"/>
    </location>
</feature>
<evidence type="ECO:0000256" key="2">
    <source>
        <dbReference type="ARBA" id="ARBA00007349"/>
    </source>
</evidence>
<evidence type="ECO:0000256" key="1">
    <source>
        <dbReference type="ARBA" id="ARBA00004478"/>
    </source>
</evidence>
<feature type="transmembrane region" description="Helical" evidence="7">
    <location>
        <begin position="465"/>
        <end position="491"/>
    </location>
</feature>
<accession>A0A812VK18</accession>
<dbReference type="InterPro" id="IPR043166">
    <property type="entry name" value="LarA-like_C"/>
</dbReference>
<feature type="transmembrane region" description="Helical" evidence="7">
    <location>
        <begin position="372"/>
        <end position="391"/>
    </location>
</feature>
<dbReference type="AlphaFoldDB" id="A0A812VK18"/>
<dbReference type="InterPro" id="IPR030676">
    <property type="entry name" value="CitT-rel"/>
</dbReference>
<dbReference type="Gene3D" id="3.40.50.11440">
    <property type="match status" value="1"/>
</dbReference>
<dbReference type="OrthoDB" id="1695362at2759"/>
<feature type="transmembrane region" description="Helical" evidence="7">
    <location>
        <begin position="845"/>
        <end position="868"/>
    </location>
</feature>
<evidence type="ECO:0000256" key="6">
    <source>
        <dbReference type="ARBA" id="ARBA00023136"/>
    </source>
</evidence>
<gene>
    <name evidence="8" type="primary">yflS</name>
    <name evidence="8" type="ORF">SPIL2461_LOCUS17151</name>
</gene>
<feature type="transmembrane region" description="Helical" evidence="7">
    <location>
        <begin position="612"/>
        <end position="638"/>
    </location>
</feature>
<dbReference type="NCBIfam" id="TIGR00785">
    <property type="entry name" value="dass"/>
    <property type="match status" value="1"/>
</dbReference>
<dbReference type="PANTHER" id="PTHR42826">
    <property type="entry name" value="DICARBOXYLATE TRANSPORTER 2.1, CHLOROPLASTIC"/>
    <property type="match status" value="1"/>
</dbReference>
<comment type="subcellular location">
    <subcellularLocation>
        <location evidence="1">Plastid</location>
        <location evidence="1">Chloroplast inner membrane</location>
        <topology evidence="1">Multi-pass membrane protein</topology>
    </subcellularLocation>
</comment>
<reference evidence="8" key="1">
    <citation type="submission" date="2021-02" db="EMBL/GenBank/DDBJ databases">
        <authorList>
            <person name="Dougan E. K."/>
            <person name="Rhodes N."/>
            <person name="Thang M."/>
            <person name="Chan C."/>
        </authorList>
    </citation>
    <scope>NUCLEOTIDE SEQUENCE</scope>
</reference>
<dbReference type="Pfam" id="PF00939">
    <property type="entry name" value="Na_sulph_symp"/>
    <property type="match status" value="1"/>
</dbReference>
<feature type="transmembrane region" description="Helical" evidence="7">
    <location>
        <begin position="724"/>
        <end position="741"/>
    </location>
</feature>
<dbReference type="Proteomes" id="UP000649617">
    <property type="component" value="Unassembled WGS sequence"/>
</dbReference>
<dbReference type="Gene3D" id="3.90.226.30">
    <property type="match status" value="1"/>
</dbReference>
<feature type="transmembrane region" description="Helical" evidence="7">
    <location>
        <begin position="689"/>
        <end position="712"/>
    </location>
</feature>
<evidence type="ECO:0000313" key="9">
    <source>
        <dbReference type="Proteomes" id="UP000649617"/>
    </source>
</evidence>
<keyword evidence="6 7" id="KW-0472">Membrane</keyword>
<evidence type="ECO:0000256" key="3">
    <source>
        <dbReference type="ARBA" id="ARBA00022692"/>
    </source>
</evidence>
<evidence type="ECO:0000256" key="7">
    <source>
        <dbReference type="SAM" id="Phobius"/>
    </source>
</evidence>
<feature type="transmembrane region" description="Helical" evidence="7">
    <location>
        <begin position="570"/>
        <end position="592"/>
    </location>
</feature>
<sequence length="874" mass="93916">MAVPPDLSRAHSQAGPITCLLHELLGDRLTDVMPALGTHKAMTDAELADMYPTVPKELIRVHRWRDDIVTLGEVPAEYVAEQTEGAWTEAWPAQTNKLIANGGHDLILSIGQVVPHEVIGMANYNKNIFVGAGGVRGINESHYLSAAYGMERIMGRADNPLRRIMNHAQDLFCGGLPIVYVMTIVGDGKIRGLFIGDHHDCFEQAAELSLQVNFDILDEAPKKVVVSLDPHEFHSTWLGNKSIYRTRMAIADGGELIVLAPGVRMFGEDPEIDRLIRKYGYRPSAEIQQLVADNDDLRGNLSAAAHLIHGSPENRFMVTYCPGHLSREEIEGVGYQYGDLAEMTERYAPENLKLGWNEVNGERLFYIPNPALGLWAHKLWICIAVGVAIYFSPVPNGLTPPAWHIFAVFTATIVSFLMRPLPMGPCVLIGLLALSATGDFFHASAEGQSAGPGQALDSAAIKTSLHQALSGFADTTTWLVVAAFMISGAMIRSGLGRRVALSMVVRFGRTTLGLGYALGAAELVLAPFVPSNTARGGGVMAPIVNSLSHVLGSRPDPDSPDEGPKRAGEYLVLCGAHANLVTAAMFLTGMAANPLVNKAAADVFGEGVGLSWPQWLLGAAVPGLISLALLPPLLYLLATPEVGSSDAARQKARADLVEMGPWTSRQIVMGVILLSMLTLWMTAPLQSKAFGFSLHTTLVALLGVAAIVVLGVDSWREVTSNPGAWDALIWLGGLISMANALRETGFTAWFAESVGAHVSGMPPLALAVALAVVYFLSMYAFSMLTGHIMAFAGVFFATALAAGAPPLLMVALIAYFSNLCGCTTNYSTGPVVIYFGLGYVSAPKWFWVGFLVGVMHLVVWLGVGLPYWKLLGWW</sequence>
<feature type="transmembrane region" description="Helical" evidence="7">
    <location>
        <begin position="659"/>
        <end position="683"/>
    </location>
</feature>
<dbReference type="GO" id="GO:0022857">
    <property type="term" value="F:transmembrane transporter activity"/>
    <property type="evidence" value="ECO:0007669"/>
    <property type="project" value="InterPro"/>
</dbReference>
<organism evidence="8 9">
    <name type="scientific">Symbiodinium pilosum</name>
    <name type="common">Dinoflagellate</name>
    <dbReference type="NCBI Taxonomy" id="2952"/>
    <lineage>
        <taxon>Eukaryota</taxon>
        <taxon>Sar</taxon>
        <taxon>Alveolata</taxon>
        <taxon>Dinophyceae</taxon>
        <taxon>Suessiales</taxon>
        <taxon>Symbiodiniaceae</taxon>
        <taxon>Symbiodinium</taxon>
    </lineage>
</organism>
<evidence type="ECO:0000256" key="5">
    <source>
        <dbReference type="ARBA" id="ARBA00022989"/>
    </source>
</evidence>
<keyword evidence="4" id="KW-0934">Plastid</keyword>
<dbReference type="GO" id="GO:0009706">
    <property type="term" value="C:chloroplast inner membrane"/>
    <property type="evidence" value="ECO:0007669"/>
    <property type="project" value="UniProtKB-SubCell"/>
</dbReference>
<keyword evidence="5 7" id="KW-1133">Transmembrane helix</keyword>
<keyword evidence="9" id="KW-1185">Reference proteome</keyword>
<dbReference type="InterPro" id="IPR001898">
    <property type="entry name" value="SLC13A/DASS"/>
</dbReference>
<dbReference type="EMBL" id="CAJNIZ010042979">
    <property type="protein sequence ID" value="CAE7645473.1"/>
    <property type="molecule type" value="Genomic_DNA"/>
</dbReference>
<evidence type="ECO:0000313" key="8">
    <source>
        <dbReference type="EMBL" id="CAE7645473.1"/>
    </source>
</evidence>
<protein>
    <submittedName>
        <fullName evidence="8">YflS protein</fullName>
    </submittedName>
</protein>
<name>A0A812VK18_SYMPI</name>
<feature type="transmembrane region" description="Helical" evidence="7">
    <location>
        <begin position="788"/>
        <end position="816"/>
    </location>
</feature>
<comment type="caution">
    <text evidence="8">The sequence shown here is derived from an EMBL/GenBank/DDBJ whole genome shotgun (WGS) entry which is preliminary data.</text>
</comment>
<keyword evidence="4" id="KW-1001">Plastid inner membrane</keyword>
<feature type="transmembrane region" description="Helical" evidence="7">
    <location>
        <begin position="761"/>
        <end position="781"/>
    </location>
</feature>